<evidence type="ECO:0000256" key="6">
    <source>
        <dbReference type="ARBA" id="ARBA00023004"/>
    </source>
</evidence>
<dbReference type="GO" id="GO:0016705">
    <property type="term" value="F:oxidoreductase activity, acting on paired donors, with incorporation or reduction of molecular oxygen"/>
    <property type="evidence" value="ECO:0007669"/>
    <property type="project" value="InterPro"/>
</dbReference>
<evidence type="ECO:0000256" key="5">
    <source>
        <dbReference type="ARBA" id="ARBA00023002"/>
    </source>
</evidence>
<evidence type="ECO:0000256" key="4">
    <source>
        <dbReference type="ARBA" id="ARBA00022723"/>
    </source>
</evidence>
<dbReference type="GO" id="GO:0020037">
    <property type="term" value="F:heme binding"/>
    <property type="evidence" value="ECO:0007669"/>
    <property type="project" value="InterPro"/>
</dbReference>
<dbReference type="Gene3D" id="1.10.630.10">
    <property type="entry name" value="Cytochrome P450"/>
    <property type="match status" value="1"/>
</dbReference>
<keyword evidence="7" id="KW-0503">Monooxygenase</keyword>
<proteinExistence type="inferred from homology"/>
<keyword evidence="5" id="KW-0560">Oxidoreductase</keyword>
<dbReference type="GO" id="GO:0005506">
    <property type="term" value="F:iron ion binding"/>
    <property type="evidence" value="ECO:0007669"/>
    <property type="project" value="InterPro"/>
</dbReference>
<comment type="cofactor">
    <cofactor evidence="1">
        <name>heme</name>
        <dbReference type="ChEBI" id="CHEBI:30413"/>
    </cofactor>
</comment>
<keyword evidence="3" id="KW-0349">Heme</keyword>
<dbReference type="PANTHER" id="PTHR24291">
    <property type="entry name" value="CYTOCHROME P450 FAMILY 4"/>
    <property type="match status" value="1"/>
</dbReference>
<dbReference type="EMBL" id="GEZM01020162">
    <property type="protein sequence ID" value="JAV89350.1"/>
    <property type="molecule type" value="Transcribed_RNA"/>
</dbReference>
<evidence type="ECO:0000256" key="1">
    <source>
        <dbReference type="ARBA" id="ARBA00001971"/>
    </source>
</evidence>
<dbReference type="Pfam" id="PF00067">
    <property type="entry name" value="p450"/>
    <property type="match status" value="1"/>
</dbReference>
<dbReference type="AlphaFoldDB" id="A0A1Y1MXT0"/>
<feature type="chain" id="PRO_5012259882" description="Cytochrome P450" evidence="8">
    <location>
        <begin position="26"/>
        <end position="180"/>
    </location>
</feature>
<evidence type="ECO:0000256" key="2">
    <source>
        <dbReference type="ARBA" id="ARBA00010617"/>
    </source>
</evidence>
<name>A0A1Y1MXT0_PHOPY</name>
<dbReference type="PANTHER" id="PTHR24291:SF187">
    <property type="entry name" value="CYTOCHROME P450 4AE1-RELATED"/>
    <property type="match status" value="1"/>
</dbReference>
<evidence type="ECO:0000313" key="9">
    <source>
        <dbReference type="EMBL" id="JAV89350.1"/>
    </source>
</evidence>
<evidence type="ECO:0000256" key="7">
    <source>
        <dbReference type="ARBA" id="ARBA00023033"/>
    </source>
</evidence>
<organism evidence="9">
    <name type="scientific">Photinus pyralis</name>
    <name type="common">Common eastern firefly</name>
    <name type="synonym">Lampyris pyralis</name>
    <dbReference type="NCBI Taxonomy" id="7054"/>
    <lineage>
        <taxon>Eukaryota</taxon>
        <taxon>Metazoa</taxon>
        <taxon>Ecdysozoa</taxon>
        <taxon>Arthropoda</taxon>
        <taxon>Hexapoda</taxon>
        <taxon>Insecta</taxon>
        <taxon>Pterygota</taxon>
        <taxon>Neoptera</taxon>
        <taxon>Endopterygota</taxon>
        <taxon>Coleoptera</taxon>
        <taxon>Polyphaga</taxon>
        <taxon>Elateriformia</taxon>
        <taxon>Elateroidea</taxon>
        <taxon>Lampyridae</taxon>
        <taxon>Lampyrinae</taxon>
        <taxon>Photinus</taxon>
    </lineage>
</organism>
<dbReference type="SUPFAM" id="SSF48264">
    <property type="entry name" value="Cytochrome P450"/>
    <property type="match status" value="1"/>
</dbReference>
<keyword evidence="6" id="KW-0408">Iron</keyword>
<evidence type="ECO:0000256" key="3">
    <source>
        <dbReference type="ARBA" id="ARBA00022617"/>
    </source>
</evidence>
<evidence type="ECO:0000256" key="8">
    <source>
        <dbReference type="SAM" id="SignalP"/>
    </source>
</evidence>
<feature type="signal peptide" evidence="8">
    <location>
        <begin position="1"/>
        <end position="25"/>
    </location>
</feature>
<evidence type="ECO:0008006" key="10">
    <source>
        <dbReference type="Google" id="ProtNLM"/>
    </source>
</evidence>
<dbReference type="GO" id="GO:0004497">
    <property type="term" value="F:monooxygenase activity"/>
    <property type="evidence" value="ECO:0007669"/>
    <property type="project" value="UniProtKB-KW"/>
</dbReference>
<keyword evidence="8" id="KW-0732">Signal</keyword>
<dbReference type="InterPro" id="IPR050196">
    <property type="entry name" value="Cytochrome_P450_Monoox"/>
</dbReference>
<dbReference type="InterPro" id="IPR001128">
    <property type="entry name" value="Cyt_P450"/>
</dbReference>
<reference evidence="9" key="1">
    <citation type="journal article" date="2016" name="Sci. Rep.">
        <title>Molecular characterization of firefly nuptial gifts: a multi-omics approach sheds light on postcopulatory sexual selection.</title>
        <authorList>
            <person name="Al-Wathiqui N."/>
            <person name="Fallon T.R."/>
            <person name="South A."/>
            <person name="Weng J.K."/>
            <person name="Lewis S.M."/>
        </authorList>
    </citation>
    <scope>NUCLEOTIDE SEQUENCE</scope>
</reference>
<dbReference type="InterPro" id="IPR036396">
    <property type="entry name" value="Cyt_P450_sf"/>
</dbReference>
<protein>
    <recommendedName>
        <fullName evidence="10">Cytochrome P450</fullName>
    </recommendedName>
</protein>
<keyword evidence="4" id="KW-0479">Metal-binding</keyword>
<comment type="similarity">
    <text evidence="2">Belongs to the cytochrome P450 family.</text>
</comment>
<accession>A0A1Y1MXT0</accession>
<sequence>MAVAEILLGALVLLVVLWIISFTSAENPIKRIPGPAPLPIIGNAHQMKTDVLDLLLKFKVKYGSIFKMRIMLFEPSIFTTGLKFVEEVSKSYDFLDKANSYRFSHNWLGTSVLTAAGEKWKIRRKILNPAFGVTVLEASVESFNTFGDILLRKLQSEVKNQSIDIYQHLNLYSLDVICGR</sequence>